<evidence type="ECO:0000313" key="1">
    <source>
        <dbReference type="EMBL" id="EPX62633.1"/>
    </source>
</evidence>
<protein>
    <submittedName>
        <fullName evidence="1">Uncharacterized protein</fullName>
    </submittedName>
</protein>
<proteinExistence type="predicted"/>
<dbReference type="EMBL" id="ANAH02000007">
    <property type="protein sequence ID" value="EPX62633.1"/>
    <property type="molecule type" value="Genomic_DNA"/>
</dbReference>
<name>S9R182_CYSF2</name>
<reference evidence="1" key="1">
    <citation type="submission" date="2013-05" db="EMBL/GenBank/DDBJ databases">
        <title>Genome assembly of Cystobacter fuscus DSM 2262.</title>
        <authorList>
            <person name="Sharma G."/>
            <person name="Khatri I."/>
            <person name="Kaur C."/>
            <person name="Mayilraj S."/>
            <person name="Subramanian S."/>
        </authorList>
    </citation>
    <scope>NUCLEOTIDE SEQUENCE [LARGE SCALE GENOMIC DNA]</scope>
    <source>
        <strain evidence="1">DSM 2262</strain>
    </source>
</reference>
<dbReference type="Proteomes" id="UP000011682">
    <property type="component" value="Unassembled WGS sequence"/>
</dbReference>
<organism evidence="1 2">
    <name type="scientific">Cystobacter fuscus (strain ATCC 25194 / DSM 2262 / NBRC 100088 / M29)</name>
    <dbReference type="NCBI Taxonomy" id="1242864"/>
    <lineage>
        <taxon>Bacteria</taxon>
        <taxon>Pseudomonadati</taxon>
        <taxon>Myxococcota</taxon>
        <taxon>Myxococcia</taxon>
        <taxon>Myxococcales</taxon>
        <taxon>Cystobacterineae</taxon>
        <taxon>Archangiaceae</taxon>
        <taxon>Cystobacter</taxon>
    </lineage>
</organism>
<dbReference type="AlphaFoldDB" id="S9R182"/>
<accession>S9R182</accession>
<keyword evidence="2" id="KW-1185">Reference proteome</keyword>
<evidence type="ECO:0000313" key="2">
    <source>
        <dbReference type="Proteomes" id="UP000011682"/>
    </source>
</evidence>
<gene>
    <name evidence="1" type="ORF">D187_008821</name>
</gene>
<comment type="caution">
    <text evidence="1">The sequence shown here is derived from an EMBL/GenBank/DDBJ whole genome shotgun (WGS) entry which is preliminary data.</text>
</comment>
<dbReference type="eggNOG" id="COG1115">
    <property type="taxonomic scope" value="Bacteria"/>
</dbReference>
<sequence>MEGEERVEERGWAYRRRQPEGTVLYEAVKDNLATLLEEASEVGRGLPRYVERDFARYLECGVLAHCARIALTPAAPFTSATPLRLPSHLKHANTSVETIWAWGDLMNGLQVFPNLVGLVGLSGVAASVLRPAHASMPDATTTRV</sequence>